<sequence>MPLLSPNSPNSPTQKPSHCGAIQPVHPQSSFFTILGFSDATFAIDQKDLKLRFHNLQKQVHPDKQAHLDEKERIYSDKQSTFLNKAYQTLRSPLSRAKYLLHLNGIHIDEGDSKTGMSPTDLMRIMDIWEAIEEVSSKSDLDVLVRENEERIAKEIEILAKVFPEGDLVKAKEATVRLQYWNSLKQRLNDVEF</sequence>
<comment type="similarity">
    <text evidence="1">Belongs to the HscB family.</text>
</comment>
<dbReference type="PANTHER" id="PTHR14021:SF15">
    <property type="entry name" value="IRON-SULFUR CLUSTER CO-CHAPERONE PROTEIN HSCB"/>
    <property type="match status" value="1"/>
</dbReference>
<dbReference type="Pfam" id="PF07743">
    <property type="entry name" value="HSCB_C"/>
    <property type="match status" value="1"/>
</dbReference>
<proteinExistence type="inferred from homology"/>
<dbReference type="OrthoDB" id="448954at2759"/>
<protein>
    <submittedName>
        <fullName evidence="5">Co-chaperone Hsc20</fullName>
    </submittedName>
</protein>
<dbReference type="NCBIfam" id="TIGR00714">
    <property type="entry name" value="hscB"/>
    <property type="match status" value="1"/>
</dbReference>
<organism evidence="5 6">
    <name type="scientific">Rhizoclosmatium globosum</name>
    <dbReference type="NCBI Taxonomy" id="329046"/>
    <lineage>
        <taxon>Eukaryota</taxon>
        <taxon>Fungi</taxon>
        <taxon>Fungi incertae sedis</taxon>
        <taxon>Chytridiomycota</taxon>
        <taxon>Chytridiomycota incertae sedis</taxon>
        <taxon>Chytridiomycetes</taxon>
        <taxon>Chytridiales</taxon>
        <taxon>Chytriomycetaceae</taxon>
        <taxon>Rhizoclosmatium</taxon>
    </lineage>
</organism>
<dbReference type="PROSITE" id="PS50076">
    <property type="entry name" value="DNAJ_2"/>
    <property type="match status" value="1"/>
</dbReference>
<dbReference type="Proteomes" id="UP000193642">
    <property type="component" value="Unassembled WGS sequence"/>
</dbReference>
<dbReference type="InterPro" id="IPR001623">
    <property type="entry name" value="DnaJ_domain"/>
</dbReference>
<gene>
    <name evidence="5" type="ORF">BCR33DRAFT_715188</name>
</gene>
<feature type="compositionally biased region" description="Low complexity" evidence="3">
    <location>
        <begin position="1"/>
        <end position="12"/>
    </location>
</feature>
<comment type="caution">
    <text evidence="5">The sequence shown here is derived from an EMBL/GenBank/DDBJ whole genome shotgun (WGS) entry which is preliminary data.</text>
</comment>
<dbReference type="CDD" id="cd06257">
    <property type="entry name" value="DnaJ"/>
    <property type="match status" value="1"/>
</dbReference>
<dbReference type="AlphaFoldDB" id="A0A1Y2CKD7"/>
<dbReference type="Gene3D" id="1.20.1280.20">
    <property type="entry name" value="HscB, C-terminal domain"/>
    <property type="match status" value="1"/>
</dbReference>
<evidence type="ECO:0000256" key="1">
    <source>
        <dbReference type="ARBA" id="ARBA00010476"/>
    </source>
</evidence>
<evidence type="ECO:0000313" key="6">
    <source>
        <dbReference type="Proteomes" id="UP000193642"/>
    </source>
</evidence>
<dbReference type="InterPro" id="IPR009073">
    <property type="entry name" value="HscB_oligo_C"/>
</dbReference>
<dbReference type="InterPro" id="IPR004640">
    <property type="entry name" value="HscB"/>
</dbReference>
<evidence type="ECO:0000256" key="3">
    <source>
        <dbReference type="SAM" id="MobiDB-lite"/>
    </source>
</evidence>
<dbReference type="GO" id="GO:0051087">
    <property type="term" value="F:protein-folding chaperone binding"/>
    <property type="evidence" value="ECO:0007669"/>
    <property type="project" value="InterPro"/>
</dbReference>
<dbReference type="EMBL" id="MCGO01000014">
    <property type="protein sequence ID" value="ORY47488.1"/>
    <property type="molecule type" value="Genomic_DNA"/>
</dbReference>
<dbReference type="STRING" id="329046.A0A1Y2CKD7"/>
<keyword evidence="6" id="KW-1185">Reference proteome</keyword>
<dbReference type="GO" id="GO:0001671">
    <property type="term" value="F:ATPase activator activity"/>
    <property type="evidence" value="ECO:0007669"/>
    <property type="project" value="InterPro"/>
</dbReference>
<feature type="region of interest" description="Disordered" evidence="3">
    <location>
        <begin position="1"/>
        <end position="22"/>
    </location>
</feature>
<dbReference type="Pfam" id="PF00226">
    <property type="entry name" value="DnaJ"/>
    <property type="match status" value="1"/>
</dbReference>
<reference evidence="5 6" key="1">
    <citation type="submission" date="2016-07" db="EMBL/GenBank/DDBJ databases">
        <title>Pervasive Adenine N6-methylation of Active Genes in Fungi.</title>
        <authorList>
            <consortium name="DOE Joint Genome Institute"/>
            <person name="Mondo S.J."/>
            <person name="Dannebaum R.O."/>
            <person name="Kuo R.C."/>
            <person name="Labutti K."/>
            <person name="Haridas S."/>
            <person name="Kuo A."/>
            <person name="Salamov A."/>
            <person name="Ahrendt S.R."/>
            <person name="Lipzen A."/>
            <person name="Sullivan W."/>
            <person name="Andreopoulos W.B."/>
            <person name="Clum A."/>
            <person name="Lindquist E."/>
            <person name="Daum C."/>
            <person name="Ramamoorthy G.K."/>
            <person name="Gryganskyi A."/>
            <person name="Culley D."/>
            <person name="Magnuson J.K."/>
            <person name="James T.Y."/>
            <person name="O'Malley M.A."/>
            <person name="Stajich J.E."/>
            <person name="Spatafora J.W."/>
            <person name="Visel A."/>
            <person name="Grigoriev I.V."/>
        </authorList>
    </citation>
    <scope>NUCLEOTIDE SEQUENCE [LARGE SCALE GENOMIC DNA]</scope>
    <source>
        <strain evidence="5 6">JEL800</strain>
    </source>
</reference>
<dbReference type="GO" id="GO:0005739">
    <property type="term" value="C:mitochondrion"/>
    <property type="evidence" value="ECO:0007669"/>
    <property type="project" value="TreeGrafter"/>
</dbReference>
<evidence type="ECO:0000259" key="4">
    <source>
        <dbReference type="PROSITE" id="PS50076"/>
    </source>
</evidence>
<dbReference type="GO" id="GO:0044571">
    <property type="term" value="P:[2Fe-2S] cluster assembly"/>
    <property type="evidence" value="ECO:0007669"/>
    <property type="project" value="InterPro"/>
</dbReference>
<dbReference type="PANTHER" id="PTHR14021">
    <property type="entry name" value="IRON-SULFUR CLUSTER CO-CHAPERONE PROTEIN HSCB"/>
    <property type="match status" value="1"/>
</dbReference>
<evidence type="ECO:0000256" key="2">
    <source>
        <dbReference type="ARBA" id="ARBA00023186"/>
    </source>
</evidence>
<dbReference type="SMART" id="SM00271">
    <property type="entry name" value="DnaJ"/>
    <property type="match status" value="1"/>
</dbReference>
<feature type="domain" description="J" evidence="4">
    <location>
        <begin position="30"/>
        <end position="103"/>
    </location>
</feature>
<keyword evidence="2" id="KW-0143">Chaperone</keyword>
<accession>A0A1Y2CKD7</accession>
<dbReference type="InterPro" id="IPR036386">
    <property type="entry name" value="HscB_C_sf"/>
</dbReference>
<dbReference type="GO" id="GO:0051259">
    <property type="term" value="P:protein complex oligomerization"/>
    <property type="evidence" value="ECO:0007669"/>
    <property type="project" value="InterPro"/>
</dbReference>
<dbReference type="Gene3D" id="1.10.287.110">
    <property type="entry name" value="DnaJ domain"/>
    <property type="match status" value="1"/>
</dbReference>
<dbReference type="SUPFAM" id="SSF46565">
    <property type="entry name" value="Chaperone J-domain"/>
    <property type="match status" value="1"/>
</dbReference>
<name>A0A1Y2CKD7_9FUNG</name>
<evidence type="ECO:0000313" key="5">
    <source>
        <dbReference type="EMBL" id="ORY47488.1"/>
    </source>
</evidence>
<dbReference type="SUPFAM" id="SSF47144">
    <property type="entry name" value="HSC20 (HSCB), C-terminal oligomerisation domain"/>
    <property type="match status" value="1"/>
</dbReference>
<dbReference type="InterPro" id="IPR036869">
    <property type="entry name" value="J_dom_sf"/>
</dbReference>